<feature type="region of interest" description="Disordered" evidence="2">
    <location>
        <begin position="1"/>
        <end position="53"/>
    </location>
</feature>
<dbReference type="SUPFAM" id="SSF81383">
    <property type="entry name" value="F-box domain"/>
    <property type="match status" value="1"/>
</dbReference>
<proteinExistence type="predicted"/>
<dbReference type="InterPro" id="IPR045464">
    <property type="entry name" value="Hrt3/FBXO9_C"/>
</dbReference>
<dbReference type="Pfam" id="PF19270">
    <property type="entry name" value="FBO_C"/>
    <property type="match status" value="1"/>
</dbReference>
<feature type="domain" description="F-box" evidence="3">
    <location>
        <begin position="127"/>
        <end position="157"/>
    </location>
</feature>
<comment type="caution">
    <text evidence="5">The sequence shown here is derived from an EMBL/GenBank/DDBJ whole genome shotgun (WGS) entry which is preliminary data.</text>
</comment>
<gene>
    <name evidence="5" type="ORF">MSPICULIGERA_LOCUS21152</name>
</gene>
<dbReference type="AlphaFoldDB" id="A0AA36D8G1"/>
<dbReference type="EMBL" id="CATQJA010002665">
    <property type="protein sequence ID" value="CAJ0583034.1"/>
    <property type="molecule type" value="Genomic_DNA"/>
</dbReference>
<evidence type="ECO:0000259" key="3">
    <source>
        <dbReference type="Pfam" id="PF12937"/>
    </source>
</evidence>
<evidence type="ECO:0000259" key="4">
    <source>
        <dbReference type="Pfam" id="PF19270"/>
    </source>
</evidence>
<dbReference type="InterPro" id="IPR001810">
    <property type="entry name" value="F-box_dom"/>
</dbReference>
<dbReference type="GO" id="GO:0031146">
    <property type="term" value="P:SCF-dependent proteasomal ubiquitin-dependent protein catabolic process"/>
    <property type="evidence" value="ECO:0007669"/>
    <property type="project" value="TreeGrafter"/>
</dbReference>
<accession>A0AA36D8G1</accession>
<reference evidence="5" key="1">
    <citation type="submission" date="2023-06" db="EMBL/GenBank/DDBJ databases">
        <authorList>
            <person name="Delattre M."/>
        </authorList>
    </citation>
    <scope>NUCLEOTIDE SEQUENCE</scope>
    <source>
        <strain evidence="5">AF72</strain>
    </source>
</reference>
<dbReference type="GO" id="GO:0019005">
    <property type="term" value="C:SCF ubiquitin ligase complex"/>
    <property type="evidence" value="ECO:0007669"/>
    <property type="project" value="TreeGrafter"/>
</dbReference>
<dbReference type="Gene3D" id="1.20.1280.50">
    <property type="match status" value="1"/>
</dbReference>
<sequence length="373" mass="42769">MPDPAENADELAKFREEWKQELRGDKKSQSPAEPKEAGKKGKSPEQQKNERERVAMADLLNLESTSQAKPEKSVYITERQLQKRFKERISAAQTAFLPRDKAQPCLFGLLSEEMLLKIVMAVVGTGVSITDLHSLSEVCTKFYLLARDNQLWKQIFRGTTSKETQGSITKYAAPSWYKLALKTPRIAYHGIYIGCCTYIRYGERSFQDTSYQPCFKIIHYRYLRIFPDGTITLRNTPDPPESVLARPVSIQKEALKGRWRLEEDYLVAEFVKHIELPKPQQPKGKKGRSPATPYGISSQVHKIRWRLVDAPMTRLEWRSFVIDVKMADGDVYSNDMQVCNRHGVPSRSYPPFYFEPIATSITNNDLPNGPQEM</sequence>
<evidence type="ECO:0008006" key="7">
    <source>
        <dbReference type="Google" id="ProtNLM"/>
    </source>
</evidence>
<feature type="domain" description="F-box protein Hrt3/FBXO9 C-terminal" evidence="4">
    <location>
        <begin position="174"/>
        <end position="271"/>
    </location>
</feature>
<keyword evidence="1" id="KW-0833">Ubl conjugation pathway</keyword>
<feature type="non-terminal residue" evidence="5">
    <location>
        <position position="1"/>
    </location>
</feature>
<protein>
    <recommendedName>
        <fullName evidence="7">F-box domain-containing protein</fullName>
    </recommendedName>
</protein>
<dbReference type="PANTHER" id="PTHR12874:SF9">
    <property type="entry name" value="F-BOX ONLY PROTEIN 48"/>
    <property type="match status" value="1"/>
</dbReference>
<name>A0AA36D8G1_9BILA</name>
<evidence type="ECO:0000313" key="5">
    <source>
        <dbReference type="EMBL" id="CAJ0583034.1"/>
    </source>
</evidence>
<dbReference type="Pfam" id="PF12937">
    <property type="entry name" value="F-box-like"/>
    <property type="match status" value="1"/>
</dbReference>
<dbReference type="PANTHER" id="PTHR12874">
    <property type="entry name" value="F-BOX ONLY PROTEIN 48-RELATED"/>
    <property type="match status" value="1"/>
</dbReference>
<evidence type="ECO:0000313" key="6">
    <source>
        <dbReference type="Proteomes" id="UP001177023"/>
    </source>
</evidence>
<evidence type="ECO:0000256" key="2">
    <source>
        <dbReference type="SAM" id="MobiDB-lite"/>
    </source>
</evidence>
<feature type="compositionally biased region" description="Basic and acidic residues" evidence="2">
    <location>
        <begin position="10"/>
        <end position="53"/>
    </location>
</feature>
<dbReference type="InterPro" id="IPR036047">
    <property type="entry name" value="F-box-like_dom_sf"/>
</dbReference>
<dbReference type="Proteomes" id="UP001177023">
    <property type="component" value="Unassembled WGS sequence"/>
</dbReference>
<keyword evidence="6" id="KW-1185">Reference proteome</keyword>
<evidence type="ECO:0000256" key="1">
    <source>
        <dbReference type="ARBA" id="ARBA00022786"/>
    </source>
</evidence>
<dbReference type="GO" id="GO:0005737">
    <property type="term" value="C:cytoplasm"/>
    <property type="evidence" value="ECO:0007669"/>
    <property type="project" value="TreeGrafter"/>
</dbReference>
<organism evidence="5 6">
    <name type="scientific">Mesorhabditis spiculigera</name>
    <dbReference type="NCBI Taxonomy" id="96644"/>
    <lineage>
        <taxon>Eukaryota</taxon>
        <taxon>Metazoa</taxon>
        <taxon>Ecdysozoa</taxon>
        <taxon>Nematoda</taxon>
        <taxon>Chromadorea</taxon>
        <taxon>Rhabditida</taxon>
        <taxon>Rhabditina</taxon>
        <taxon>Rhabditomorpha</taxon>
        <taxon>Rhabditoidea</taxon>
        <taxon>Rhabditidae</taxon>
        <taxon>Mesorhabditinae</taxon>
        <taxon>Mesorhabditis</taxon>
    </lineage>
</organism>